<dbReference type="Proteomes" id="UP000007322">
    <property type="component" value="Chromosome 5"/>
</dbReference>
<feature type="region of interest" description="Disordered" evidence="7">
    <location>
        <begin position="567"/>
        <end position="632"/>
    </location>
</feature>
<dbReference type="InterPro" id="IPR025305">
    <property type="entry name" value="UCH_repeat_domain"/>
</dbReference>
<dbReference type="GO" id="GO:0043161">
    <property type="term" value="P:proteasome-mediated ubiquitin-dependent protein catabolic process"/>
    <property type="evidence" value="ECO:0007669"/>
    <property type="project" value="InterPro"/>
</dbReference>
<proteinExistence type="predicted"/>
<dbReference type="GO" id="GO:0004843">
    <property type="term" value="F:cysteine-type deubiquitinase activity"/>
    <property type="evidence" value="ECO:0007669"/>
    <property type="project" value="UniProtKB-EC"/>
</dbReference>
<keyword evidence="3" id="KW-0645">Protease</keyword>
<organism evidence="9 10">
    <name type="scientific">Thermothelomyces thermophilus (strain ATCC 42464 / BCRC 31852 / DSM 1799)</name>
    <name type="common">Sporotrichum thermophile</name>
    <dbReference type="NCBI Taxonomy" id="573729"/>
    <lineage>
        <taxon>Eukaryota</taxon>
        <taxon>Fungi</taxon>
        <taxon>Dikarya</taxon>
        <taxon>Ascomycota</taxon>
        <taxon>Pezizomycotina</taxon>
        <taxon>Sordariomycetes</taxon>
        <taxon>Sordariomycetidae</taxon>
        <taxon>Sordariales</taxon>
        <taxon>Chaetomiaceae</taxon>
        <taxon>Thermothelomyces</taxon>
    </lineage>
</organism>
<dbReference type="PROSITE" id="PS50235">
    <property type="entry name" value="USP_3"/>
    <property type="match status" value="1"/>
</dbReference>
<dbReference type="PANTHER" id="PTHR43982">
    <property type="entry name" value="UBIQUITIN CARBOXYL-TERMINAL HYDROLASE"/>
    <property type="match status" value="1"/>
</dbReference>
<reference evidence="9 10" key="1">
    <citation type="journal article" date="2011" name="Nat. Biotechnol.">
        <title>Comparative genomic analysis of the thermophilic biomass-degrading fungi Myceliophthora thermophila and Thielavia terrestris.</title>
        <authorList>
            <person name="Berka R.M."/>
            <person name="Grigoriev I.V."/>
            <person name="Otillar R."/>
            <person name="Salamov A."/>
            <person name="Grimwood J."/>
            <person name="Reid I."/>
            <person name="Ishmael N."/>
            <person name="John T."/>
            <person name="Darmond C."/>
            <person name="Moisan M.-C."/>
            <person name="Henrissat B."/>
            <person name="Coutinho P.M."/>
            <person name="Lombard V."/>
            <person name="Natvig D.O."/>
            <person name="Lindquist E."/>
            <person name="Schmutz J."/>
            <person name="Lucas S."/>
            <person name="Harris P."/>
            <person name="Powlowski J."/>
            <person name="Bellemare A."/>
            <person name="Taylor D."/>
            <person name="Butler G."/>
            <person name="de Vries R.P."/>
            <person name="Allijn I.E."/>
            <person name="van den Brink J."/>
            <person name="Ushinsky S."/>
            <person name="Storms R."/>
            <person name="Powell A.J."/>
            <person name="Paulsen I.T."/>
            <person name="Elbourne L.D.H."/>
            <person name="Baker S.E."/>
            <person name="Magnuson J."/>
            <person name="LaBoissiere S."/>
            <person name="Clutterbuck A.J."/>
            <person name="Martinez D."/>
            <person name="Wogulis M."/>
            <person name="de Leon A.L."/>
            <person name="Rey M.W."/>
            <person name="Tsang A."/>
        </authorList>
    </citation>
    <scope>NUCLEOTIDE SEQUENCE [LARGE SCALE GENOMIC DNA]</scope>
    <source>
        <strain evidence="10">ATCC 42464 / BCRC 31852 / DSM 1799</strain>
    </source>
</reference>
<evidence type="ECO:0000256" key="5">
    <source>
        <dbReference type="ARBA" id="ARBA00022801"/>
    </source>
</evidence>
<feature type="compositionally biased region" description="Polar residues" evidence="7">
    <location>
        <begin position="663"/>
        <end position="674"/>
    </location>
</feature>
<dbReference type="EC" id="3.4.19.12" evidence="2"/>
<dbReference type="GO" id="GO:0070628">
    <property type="term" value="F:proteasome binding"/>
    <property type="evidence" value="ECO:0007669"/>
    <property type="project" value="TreeGrafter"/>
</dbReference>
<dbReference type="InParanoid" id="G2QKA2"/>
<dbReference type="GeneID" id="11511013"/>
<dbReference type="SUPFAM" id="SSF143503">
    <property type="entry name" value="PUG domain-like"/>
    <property type="match status" value="1"/>
</dbReference>
<dbReference type="KEGG" id="mtm:MYCTH_2308782"/>
<sequence length="1135" mass="125713">MSRPSTQSSVLGRFRYVCTLCGIVVSLDISLPRLRPEWLKMISDEDRIRKSLKAAREEDPQRYADVGTEKETHYRTTALHTLNQYIKNILEESGTGPRKRISFRNKTFQVQFGRDCDEIFRYLGFEEDHDANTNESYWIPPRLPPPEGKTPIGSSRAFYEDVRSEVQSVFAGKPPAQGEPTVMPVSPAPRDELEKVLGCDKSRRCFSTLPVIENEARHFATLGAPVDADDALLKFAYSRQAELDPENTSTYLEALGTLAGRRSEELQMFVFTHQELLARQQKEAAAGGPNASPVEKAYAHFGLTKSCPEDPAFFIGVYRTYRDQSPAQKSDHRLALLQIANDRQSDEIRNEVFGKPMDLQEACQFLRVEPGWPMDSIAVMAQSISSDSDMDQLDLLLLALDAISLSRGTDDPNRPEFESVLAELRSIRRSQLTSSGTEHVGAAVSASDHASDAVDLELPVGLANLRNTCYLNSILQYFYSVNAVRDLALNTDFPALEPTEANLSNLLRTDSSSNTGHDQRRTDLETGRAFVGHEFARELSTLFRSLNASAENSITPRQRLANAALLRPEKLRPQSADPTAVPGASNDDAPPLPPRIAKGAVTEAKDTPMAGVEQSDAASSGSSETLVDQSSGESPLIFALEEEDLKEKAAAAAVTSAAGGSNRPASEPQTISRTSEPEVKMSKLTVEELAVELDKPNVGSDQMDVDEVMGNAIDHLRAAFKVSTVGNSAAPPDPIEQAFFSTFIDNRKKIGDSEWNRTTRSDRWVTAYPAQSGTLDLYDALANSFDIEPLPGNLLSFTTIERPAPHFHVCIQRSDGVRKNSNPITIPETLYLDRFMHTAETQSSLFKRRKRKWDIKTRLSEMVTPAKKRLETAKQQSQIGGRPSKAGAQDDGLTEEEIDGFLVLGGLDTRYQIPSSSMVDGVGVSNDEPETQSFFALDPDLKRLANKYGVEEPDLSLTVAADPPPKSDATTTFPPSDLDEFWERFAAEEAEEKERLITERDRLFSDAQNVAYRLHAVVCHAGSSASAGHYWVWIHDFERDVWRKYNDTTVSVHPAEFVFGELNTKGEPYYLAYVKADEVQNLVSIPRRQPQAPPPVPPRPRSSLGAVKADGEDNVMASIEHWEDVEMLPPPYSNP</sequence>
<dbReference type="InterPro" id="IPR028889">
    <property type="entry name" value="USP"/>
</dbReference>
<dbReference type="RefSeq" id="XP_003665253.1">
    <property type="nucleotide sequence ID" value="XM_003665205.1"/>
</dbReference>
<dbReference type="OrthoDB" id="2420415at2759"/>
<dbReference type="GO" id="GO:0061136">
    <property type="term" value="P:regulation of proteasomal protein catabolic process"/>
    <property type="evidence" value="ECO:0007669"/>
    <property type="project" value="TreeGrafter"/>
</dbReference>
<feature type="compositionally biased region" description="Polar residues" evidence="7">
    <location>
        <begin position="616"/>
        <end position="632"/>
    </location>
</feature>
<dbReference type="AlphaFoldDB" id="G2QKA2"/>
<evidence type="ECO:0000256" key="2">
    <source>
        <dbReference type="ARBA" id="ARBA00012759"/>
    </source>
</evidence>
<dbReference type="Pfam" id="PF00443">
    <property type="entry name" value="UCH"/>
    <property type="match status" value="1"/>
</dbReference>
<gene>
    <name evidence="9" type="ORF">MYCTH_2308782</name>
</gene>
<feature type="domain" description="USP" evidence="8">
    <location>
        <begin position="460"/>
        <end position="1076"/>
    </location>
</feature>
<evidence type="ECO:0000259" key="8">
    <source>
        <dbReference type="PROSITE" id="PS50235"/>
    </source>
</evidence>
<protein>
    <recommendedName>
        <fullName evidence="2">ubiquitinyl hydrolase 1</fullName>
        <ecNumber evidence="2">3.4.19.12</ecNumber>
    </recommendedName>
</protein>
<dbReference type="STRING" id="573729.G2QKA2"/>
<evidence type="ECO:0000313" key="10">
    <source>
        <dbReference type="Proteomes" id="UP000007322"/>
    </source>
</evidence>
<feature type="compositionally biased region" description="Pro residues" evidence="7">
    <location>
        <begin position="1091"/>
        <end position="1100"/>
    </location>
</feature>
<evidence type="ECO:0000256" key="3">
    <source>
        <dbReference type="ARBA" id="ARBA00022670"/>
    </source>
</evidence>
<dbReference type="PANTHER" id="PTHR43982:SF6">
    <property type="entry name" value="UBIQUITIN CARBOXYL-TERMINAL HYDROLASE 2-RELATED"/>
    <property type="match status" value="1"/>
</dbReference>
<dbReference type="PROSITE" id="PS00973">
    <property type="entry name" value="USP_2"/>
    <property type="match status" value="1"/>
</dbReference>
<dbReference type="eggNOG" id="KOG1863">
    <property type="taxonomic scope" value="Eukaryota"/>
</dbReference>
<dbReference type="Pfam" id="PF13446">
    <property type="entry name" value="RPT"/>
    <property type="match status" value="2"/>
</dbReference>
<dbReference type="GO" id="GO:0016579">
    <property type="term" value="P:protein deubiquitination"/>
    <property type="evidence" value="ECO:0007669"/>
    <property type="project" value="InterPro"/>
</dbReference>
<name>G2QKA2_THET4</name>
<dbReference type="FunCoup" id="G2QKA2">
    <property type="interactions" value="53"/>
</dbReference>
<feature type="region of interest" description="Disordered" evidence="7">
    <location>
        <begin position="650"/>
        <end position="679"/>
    </location>
</feature>
<feature type="region of interest" description="Disordered" evidence="7">
    <location>
        <begin position="1087"/>
        <end position="1111"/>
    </location>
</feature>
<keyword evidence="4" id="KW-0833">Ubl conjugation pathway</keyword>
<evidence type="ECO:0000256" key="1">
    <source>
        <dbReference type="ARBA" id="ARBA00000707"/>
    </source>
</evidence>
<dbReference type="InterPro" id="IPR018200">
    <property type="entry name" value="USP_CS"/>
</dbReference>
<accession>G2QKA2</accession>
<keyword evidence="5" id="KW-0378">Hydrolase</keyword>
<dbReference type="EMBL" id="CP003006">
    <property type="protein sequence ID" value="AEO60008.1"/>
    <property type="molecule type" value="Genomic_DNA"/>
</dbReference>
<keyword evidence="10" id="KW-1185">Reference proteome</keyword>
<dbReference type="Gene3D" id="3.90.70.10">
    <property type="entry name" value="Cysteine proteinases"/>
    <property type="match status" value="2"/>
</dbReference>
<keyword evidence="6" id="KW-0788">Thiol protease</keyword>
<evidence type="ECO:0000313" key="9">
    <source>
        <dbReference type="EMBL" id="AEO60008.1"/>
    </source>
</evidence>
<evidence type="ECO:0000256" key="7">
    <source>
        <dbReference type="SAM" id="MobiDB-lite"/>
    </source>
</evidence>
<feature type="region of interest" description="Disordered" evidence="7">
    <location>
        <begin position="869"/>
        <end position="892"/>
    </location>
</feature>
<dbReference type="InterPro" id="IPR036339">
    <property type="entry name" value="PUB-like_dom_sf"/>
</dbReference>
<comment type="catalytic activity">
    <reaction evidence="1">
        <text>Thiol-dependent hydrolysis of ester, thioester, amide, peptide and isopeptide bonds formed by the C-terminal Gly of ubiquitin (a 76-residue protein attached to proteins as an intracellular targeting signal).</text>
        <dbReference type="EC" id="3.4.19.12"/>
    </reaction>
</comment>
<evidence type="ECO:0000256" key="6">
    <source>
        <dbReference type="ARBA" id="ARBA00022807"/>
    </source>
</evidence>
<dbReference type="InterPro" id="IPR038765">
    <property type="entry name" value="Papain-like_cys_pep_sf"/>
</dbReference>
<dbReference type="InterPro" id="IPR001394">
    <property type="entry name" value="Peptidase_C19_UCH"/>
</dbReference>
<dbReference type="HOGENOM" id="CLU_305460_0_0_1"/>
<dbReference type="VEuPathDB" id="FungiDB:MYCTH_2308782"/>
<dbReference type="InterPro" id="IPR044635">
    <property type="entry name" value="UBP14-like"/>
</dbReference>
<dbReference type="OMA" id="MDIGDAY"/>
<dbReference type="SUPFAM" id="SSF54001">
    <property type="entry name" value="Cysteine proteinases"/>
    <property type="match status" value="1"/>
</dbReference>
<evidence type="ECO:0000256" key="4">
    <source>
        <dbReference type="ARBA" id="ARBA00022786"/>
    </source>
</evidence>